<evidence type="ECO:0000256" key="1">
    <source>
        <dbReference type="SAM" id="MobiDB-lite"/>
    </source>
</evidence>
<sequence length="164" mass="17331">MQWTTLTLAIALCHGALAKPFGDLPAAGSAQPVGNGVEQLVSDITGTEMNASQQPSQNAWVTHADILEGRLVHSTTVSLEDICQVVRFPTARAESGEQSAPQAPAPLSTLGDQADQPVCFRITADEWAQNICNSPQPEDQVTVVVIDDEATLDTDPNADELDGP</sequence>
<reference evidence="3" key="1">
    <citation type="submission" date="2022-07" db="EMBL/GenBank/DDBJ databases">
        <title>Phylogenomic reconstructions and comparative analyses of Kickxellomycotina fungi.</title>
        <authorList>
            <person name="Reynolds N.K."/>
            <person name="Stajich J.E."/>
            <person name="Barry K."/>
            <person name="Grigoriev I.V."/>
            <person name="Crous P."/>
            <person name="Smith M.E."/>
        </authorList>
    </citation>
    <scope>NUCLEOTIDE SEQUENCE</scope>
    <source>
        <strain evidence="3">RSA 567</strain>
    </source>
</reference>
<keyword evidence="2" id="KW-0732">Signal</keyword>
<proteinExistence type="predicted"/>
<protein>
    <submittedName>
        <fullName evidence="3">Uncharacterized protein</fullName>
    </submittedName>
</protein>
<feature type="signal peptide" evidence="2">
    <location>
        <begin position="1"/>
        <end position="18"/>
    </location>
</feature>
<dbReference type="EMBL" id="JANBQB010001306">
    <property type="protein sequence ID" value="KAJ1971620.1"/>
    <property type="molecule type" value="Genomic_DNA"/>
</dbReference>
<evidence type="ECO:0000313" key="3">
    <source>
        <dbReference type="EMBL" id="KAJ1971620.1"/>
    </source>
</evidence>
<dbReference type="OrthoDB" id="10538702at2759"/>
<feature type="chain" id="PRO_5040779587" evidence="2">
    <location>
        <begin position="19"/>
        <end position="164"/>
    </location>
</feature>
<evidence type="ECO:0000256" key="2">
    <source>
        <dbReference type="SAM" id="SignalP"/>
    </source>
</evidence>
<feature type="region of interest" description="Disordered" evidence="1">
    <location>
        <begin position="91"/>
        <end position="111"/>
    </location>
</feature>
<organism evidence="3 4">
    <name type="scientific">Dimargaris verticillata</name>
    <dbReference type="NCBI Taxonomy" id="2761393"/>
    <lineage>
        <taxon>Eukaryota</taxon>
        <taxon>Fungi</taxon>
        <taxon>Fungi incertae sedis</taxon>
        <taxon>Zoopagomycota</taxon>
        <taxon>Kickxellomycotina</taxon>
        <taxon>Dimargaritomycetes</taxon>
        <taxon>Dimargaritales</taxon>
        <taxon>Dimargaritaceae</taxon>
        <taxon>Dimargaris</taxon>
    </lineage>
</organism>
<accession>A0A9W8B2G7</accession>
<dbReference type="AlphaFoldDB" id="A0A9W8B2G7"/>
<feature type="non-terminal residue" evidence="3">
    <location>
        <position position="164"/>
    </location>
</feature>
<gene>
    <name evidence="3" type="ORF">H4R34_005680</name>
</gene>
<name>A0A9W8B2G7_9FUNG</name>
<evidence type="ECO:0000313" key="4">
    <source>
        <dbReference type="Proteomes" id="UP001151582"/>
    </source>
</evidence>
<dbReference type="Proteomes" id="UP001151582">
    <property type="component" value="Unassembled WGS sequence"/>
</dbReference>
<comment type="caution">
    <text evidence="3">The sequence shown here is derived from an EMBL/GenBank/DDBJ whole genome shotgun (WGS) entry which is preliminary data.</text>
</comment>
<keyword evidence="4" id="KW-1185">Reference proteome</keyword>